<dbReference type="AlphaFoldDB" id="A0A0A9DF95"/>
<evidence type="ECO:0000313" key="2">
    <source>
        <dbReference type="EMBL" id="JAD84305.1"/>
    </source>
</evidence>
<reference evidence="2" key="2">
    <citation type="journal article" date="2015" name="Data Brief">
        <title>Shoot transcriptome of the giant reed, Arundo donax.</title>
        <authorList>
            <person name="Barrero R.A."/>
            <person name="Guerrero F.D."/>
            <person name="Moolhuijzen P."/>
            <person name="Goolsby J.A."/>
            <person name="Tidwell J."/>
            <person name="Bellgard S.E."/>
            <person name="Bellgard M.I."/>
        </authorList>
    </citation>
    <scope>NUCLEOTIDE SEQUENCE</scope>
    <source>
        <tissue evidence="2">Shoot tissue taken approximately 20 cm above the soil surface</tissue>
    </source>
</reference>
<evidence type="ECO:0000256" key="1">
    <source>
        <dbReference type="SAM" id="MobiDB-lite"/>
    </source>
</evidence>
<proteinExistence type="predicted"/>
<sequence>MSNLVSTFPSQASFPWLDSEKNAHWHKIVEHIQRVTLWCIATVRLSHLHLELKRLVIAEGVEGEDDLGDNRVRVRVGAARLGGGGGRQRRRRRRGLLPGAGDDGGTLHEPHRAVGAGRLQVLRLLGHRHGGRWRPGDWFLRELSVPGWMVREVGPVLERGSRRGGVARRGC</sequence>
<organism evidence="2">
    <name type="scientific">Arundo donax</name>
    <name type="common">Giant reed</name>
    <name type="synonym">Donax arundinaceus</name>
    <dbReference type="NCBI Taxonomy" id="35708"/>
    <lineage>
        <taxon>Eukaryota</taxon>
        <taxon>Viridiplantae</taxon>
        <taxon>Streptophyta</taxon>
        <taxon>Embryophyta</taxon>
        <taxon>Tracheophyta</taxon>
        <taxon>Spermatophyta</taxon>
        <taxon>Magnoliopsida</taxon>
        <taxon>Liliopsida</taxon>
        <taxon>Poales</taxon>
        <taxon>Poaceae</taxon>
        <taxon>PACMAD clade</taxon>
        <taxon>Arundinoideae</taxon>
        <taxon>Arundineae</taxon>
        <taxon>Arundo</taxon>
    </lineage>
</organism>
<feature type="region of interest" description="Disordered" evidence="1">
    <location>
        <begin position="82"/>
        <end position="110"/>
    </location>
</feature>
<protein>
    <submittedName>
        <fullName evidence="2">ATP binding protein</fullName>
    </submittedName>
</protein>
<name>A0A0A9DF95_ARUDO</name>
<accession>A0A0A9DF95</accession>
<dbReference type="EMBL" id="GBRH01213590">
    <property type="protein sequence ID" value="JAD84305.1"/>
    <property type="molecule type" value="Transcribed_RNA"/>
</dbReference>
<reference evidence="2" key="1">
    <citation type="submission" date="2014-09" db="EMBL/GenBank/DDBJ databases">
        <authorList>
            <person name="Magalhaes I.L.F."/>
            <person name="Oliveira U."/>
            <person name="Santos F.R."/>
            <person name="Vidigal T.H.D.A."/>
            <person name="Brescovit A.D."/>
            <person name="Santos A.J."/>
        </authorList>
    </citation>
    <scope>NUCLEOTIDE SEQUENCE</scope>
    <source>
        <tissue evidence="2">Shoot tissue taken approximately 20 cm above the soil surface</tissue>
    </source>
</reference>